<evidence type="ECO:0000256" key="4">
    <source>
        <dbReference type="ARBA" id="ARBA00023180"/>
    </source>
</evidence>
<dbReference type="EC" id="2.7.11.1" evidence="2"/>
<evidence type="ECO:0000256" key="5">
    <source>
        <dbReference type="ARBA" id="ARBA00047899"/>
    </source>
</evidence>
<keyword evidence="3" id="KW-0732">Signal</keyword>
<feature type="transmembrane region" description="Helical" evidence="7">
    <location>
        <begin position="6"/>
        <end position="24"/>
    </location>
</feature>
<evidence type="ECO:0000313" key="10">
    <source>
        <dbReference type="EMBL" id="CAK9151271.1"/>
    </source>
</evidence>
<dbReference type="AlphaFoldDB" id="A0ABC8S4X1"/>
<evidence type="ECO:0000256" key="1">
    <source>
        <dbReference type="ARBA" id="ARBA00004167"/>
    </source>
</evidence>
<dbReference type="GO" id="GO:0016020">
    <property type="term" value="C:membrane"/>
    <property type="evidence" value="ECO:0007669"/>
    <property type="project" value="UniProtKB-SubCell"/>
</dbReference>
<dbReference type="Proteomes" id="UP001642360">
    <property type="component" value="Unassembled WGS sequence"/>
</dbReference>
<feature type="domain" description="Wall-associated receptor kinase galacturonan-binding" evidence="8">
    <location>
        <begin position="37"/>
        <end position="104"/>
    </location>
</feature>
<keyword evidence="7" id="KW-0472">Membrane</keyword>
<keyword evidence="4" id="KW-0325">Glycoprotein</keyword>
<comment type="caution">
    <text evidence="10">The sequence shown here is derived from an EMBL/GenBank/DDBJ whole genome shotgun (WGS) entry which is preliminary data.</text>
</comment>
<comment type="catalytic activity">
    <reaction evidence="5">
        <text>L-threonyl-[protein] + ATP = O-phospho-L-threonyl-[protein] + ADP + H(+)</text>
        <dbReference type="Rhea" id="RHEA:46608"/>
        <dbReference type="Rhea" id="RHEA-COMP:11060"/>
        <dbReference type="Rhea" id="RHEA-COMP:11605"/>
        <dbReference type="ChEBI" id="CHEBI:15378"/>
        <dbReference type="ChEBI" id="CHEBI:30013"/>
        <dbReference type="ChEBI" id="CHEBI:30616"/>
        <dbReference type="ChEBI" id="CHEBI:61977"/>
        <dbReference type="ChEBI" id="CHEBI:456216"/>
        <dbReference type="EC" id="2.7.11.1"/>
    </reaction>
</comment>
<comment type="subcellular location">
    <subcellularLocation>
        <location evidence="1">Membrane</location>
        <topology evidence="1">Single-pass membrane protein</topology>
    </subcellularLocation>
</comment>
<keyword evidence="7" id="KW-0812">Transmembrane</keyword>
<evidence type="ECO:0000313" key="11">
    <source>
        <dbReference type="Proteomes" id="UP001642360"/>
    </source>
</evidence>
<name>A0ABC8S4X1_9AQUA</name>
<evidence type="ECO:0000256" key="2">
    <source>
        <dbReference type="ARBA" id="ARBA00012513"/>
    </source>
</evidence>
<dbReference type="PANTHER" id="PTHR33138:SF27">
    <property type="entry name" value="WALL-ASSOCIATED RECEPTOR KINASE C-TERMINAL DOMAIN-CONTAINING PROTEIN"/>
    <property type="match status" value="1"/>
</dbReference>
<feature type="domain" description="Wall-associated receptor kinase C-terminal" evidence="9">
    <location>
        <begin position="179"/>
        <end position="253"/>
    </location>
</feature>
<gene>
    <name evidence="10" type="ORF">ILEXP_LOCUS19427</name>
</gene>
<dbReference type="InterPro" id="IPR025287">
    <property type="entry name" value="WAK_GUB"/>
</dbReference>
<evidence type="ECO:0000256" key="7">
    <source>
        <dbReference type="SAM" id="Phobius"/>
    </source>
</evidence>
<dbReference type="EMBL" id="CAUOFW020002114">
    <property type="protein sequence ID" value="CAK9151271.1"/>
    <property type="molecule type" value="Genomic_DNA"/>
</dbReference>
<sequence length="282" mass="31411">MNQNWLSTLILSSNLCIFTFILLLEKTLSVHPKYEACVPKDCGDVQNISYPFFIKGLQEPFCGFPRFELTCSNYSGYPHPVLKTPDNDYIVQDICYNNNSLRVSNAAVFGSDSDMSAGCLPQIGNVTLESDGFVFDNSSSLFLFSNCTPPLPMELSRYEIRCEAENGGDWDLAMFGDDRNLSLAVEKCGAGVVAPVELYGGDERNGVGNYVELLRRGFLVNWKAADCSVCKESGGRCGFDLDIYNFRCYCPDRPHAWRCTPSKFSLSSYLYLCCLSLSLSPE</sequence>
<protein>
    <recommendedName>
        <fullName evidence="2">non-specific serine/threonine protein kinase</fullName>
        <ecNumber evidence="2">2.7.11.1</ecNumber>
    </recommendedName>
</protein>
<evidence type="ECO:0000259" key="9">
    <source>
        <dbReference type="Pfam" id="PF14380"/>
    </source>
</evidence>
<dbReference type="Pfam" id="PF14380">
    <property type="entry name" value="WAK_assoc"/>
    <property type="match status" value="1"/>
</dbReference>
<comment type="catalytic activity">
    <reaction evidence="6">
        <text>L-seryl-[protein] + ATP = O-phospho-L-seryl-[protein] + ADP + H(+)</text>
        <dbReference type="Rhea" id="RHEA:17989"/>
        <dbReference type="Rhea" id="RHEA-COMP:9863"/>
        <dbReference type="Rhea" id="RHEA-COMP:11604"/>
        <dbReference type="ChEBI" id="CHEBI:15378"/>
        <dbReference type="ChEBI" id="CHEBI:29999"/>
        <dbReference type="ChEBI" id="CHEBI:30616"/>
        <dbReference type="ChEBI" id="CHEBI:83421"/>
        <dbReference type="ChEBI" id="CHEBI:456216"/>
        <dbReference type="EC" id="2.7.11.1"/>
    </reaction>
</comment>
<dbReference type="InterPro" id="IPR032872">
    <property type="entry name" value="WAK_assoc_C"/>
</dbReference>
<dbReference type="GO" id="GO:0004674">
    <property type="term" value="F:protein serine/threonine kinase activity"/>
    <property type="evidence" value="ECO:0007669"/>
    <property type="project" value="UniProtKB-EC"/>
</dbReference>
<evidence type="ECO:0000256" key="6">
    <source>
        <dbReference type="ARBA" id="ARBA00048679"/>
    </source>
</evidence>
<accession>A0ABC8S4X1</accession>
<keyword evidence="11" id="KW-1185">Reference proteome</keyword>
<dbReference type="PANTHER" id="PTHR33138">
    <property type="entry name" value="OS01G0690200 PROTEIN"/>
    <property type="match status" value="1"/>
</dbReference>
<evidence type="ECO:0000259" key="8">
    <source>
        <dbReference type="Pfam" id="PF13947"/>
    </source>
</evidence>
<keyword evidence="7" id="KW-1133">Transmembrane helix</keyword>
<evidence type="ECO:0000256" key="3">
    <source>
        <dbReference type="ARBA" id="ARBA00022729"/>
    </source>
</evidence>
<organism evidence="10 11">
    <name type="scientific">Ilex paraguariensis</name>
    <name type="common">yerba mate</name>
    <dbReference type="NCBI Taxonomy" id="185542"/>
    <lineage>
        <taxon>Eukaryota</taxon>
        <taxon>Viridiplantae</taxon>
        <taxon>Streptophyta</taxon>
        <taxon>Embryophyta</taxon>
        <taxon>Tracheophyta</taxon>
        <taxon>Spermatophyta</taxon>
        <taxon>Magnoliopsida</taxon>
        <taxon>eudicotyledons</taxon>
        <taxon>Gunneridae</taxon>
        <taxon>Pentapetalae</taxon>
        <taxon>asterids</taxon>
        <taxon>campanulids</taxon>
        <taxon>Aquifoliales</taxon>
        <taxon>Aquifoliaceae</taxon>
        <taxon>Ilex</taxon>
    </lineage>
</organism>
<dbReference type="Pfam" id="PF13947">
    <property type="entry name" value="GUB_WAK_bind"/>
    <property type="match status" value="1"/>
</dbReference>
<proteinExistence type="predicted"/>
<reference evidence="10 11" key="1">
    <citation type="submission" date="2024-02" db="EMBL/GenBank/DDBJ databases">
        <authorList>
            <person name="Vignale AGUSTIN F."/>
            <person name="Sosa J E."/>
            <person name="Modenutti C."/>
        </authorList>
    </citation>
    <scope>NUCLEOTIDE SEQUENCE [LARGE SCALE GENOMIC DNA]</scope>
</reference>